<dbReference type="EMBL" id="BK015950">
    <property type="protein sequence ID" value="DAF86654.1"/>
    <property type="molecule type" value="Genomic_DNA"/>
</dbReference>
<evidence type="ECO:0000313" key="1">
    <source>
        <dbReference type="EMBL" id="DAF86654.1"/>
    </source>
</evidence>
<protein>
    <submittedName>
        <fullName evidence="1">Uncharacterized protein</fullName>
    </submittedName>
</protein>
<proteinExistence type="predicted"/>
<accession>A0A8S5TWS2</accession>
<sequence>MRSRNFVDEELIKELDKIECSGDSEDIFPEHSFIASALKIGLNINDLKELTYVDVMKILISYIDKKSEEQKPTQEQINMLTG</sequence>
<reference evidence="1" key="1">
    <citation type="journal article" date="2021" name="Proc. Natl. Acad. Sci. U.S.A.">
        <title>A Catalog of Tens of Thousands of Viruses from Human Metagenomes Reveals Hidden Associations with Chronic Diseases.</title>
        <authorList>
            <person name="Tisza M.J."/>
            <person name="Buck C.B."/>
        </authorList>
    </citation>
    <scope>NUCLEOTIDE SEQUENCE</scope>
    <source>
        <strain evidence="1">CtXho31</strain>
    </source>
</reference>
<name>A0A8S5TWS2_9CAUD</name>
<organism evidence="1">
    <name type="scientific">Myoviridae sp. ctXho31</name>
    <dbReference type="NCBI Taxonomy" id="2825122"/>
    <lineage>
        <taxon>Viruses</taxon>
        <taxon>Duplodnaviria</taxon>
        <taxon>Heunggongvirae</taxon>
        <taxon>Uroviricota</taxon>
        <taxon>Caudoviricetes</taxon>
    </lineage>
</organism>